<feature type="non-terminal residue" evidence="1">
    <location>
        <position position="1"/>
    </location>
</feature>
<evidence type="ECO:0000313" key="1">
    <source>
        <dbReference type="EMBL" id="CEK60636.1"/>
    </source>
</evidence>
<feature type="non-terminal residue" evidence="1">
    <location>
        <position position="96"/>
    </location>
</feature>
<dbReference type="AlphaFoldDB" id="A0A0B6YY46"/>
<name>A0A0B6YY46_9EUPU</name>
<protein>
    <submittedName>
        <fullName evidence="1">Uncharacterized protein</fullName>
    </submittedName>
</protein>
<reference evidence="1" key="1">
    <citation type="submission" date="2014-12" db="EMBL/GenBank/DDBJ databases">
        <title>Insight into the proteome of Arion vulgaris.</title>
        <authorList>
            <person name="Aradska J."/>
            <person name="Bulat T."/>
            <person name="Smidak R."/>
            <person name="Sarate P."/>
            <person name="Gangsoo J."/>
            <person name="Sialana F."/>
            <person name="Bilban M."/>
            <person name="Lubec G."/>
        </authorList>
    </citation>
    <scope>NUCLEOTIDE SEQUENCE</scope>
    <source>
        <tissue evidence="1">Skin</tissue>
    </source>
</reference>
<accession>A0A0B6YY46</accession>
<gene>
    <name evidence="1" type="primary">ORF39970</name>
</gene>
<organism evidence="1">
    <name type="scientific">Arion vulgaris</name>
    <dbReference type="NCBI Taxonomy" id="1028688"/>
    <lineage>
        <taxon>Eukaryota</taxon>
        <taxon>Metazoa</taxon>
        <taxon>Spiralia</taxon>
        <taxon>Lophotrochozoa</taxon>
        <taxon>Mollusca</taxon>
        <taxon>Gastropoda</taxon>
        <taxon>Heterobranchia</taxon>
        <taxon>Euthyneura</taxon>
        <taxon>Panpulmonata</taxon>
        <taxon>Eupulmonata</taxon>
        <taxon>Stylommatophora</taxon>
        <taxon>Helicina</taxon>
        <taxon>Arionoidea</taxon>
        <taxon>Arionidae</taxon>
        <taxon>Arion</taxon>
    </lineage>
</organism>
<sequence>KIKCCAQPVFRYAIAHDSGYIRSISWCRKACFDMGVVDRGYLKRLGLLAVGCSDGRVLIYCPAQPDELQHRIKSAGTRNVFRPKPALVLVPNSMKG</sequence>
<dbReference type="EMBL" id="HACG01013771">
    <property type="protein sequence ID" value="CEK60636.1"/>
    <property type="molecule type" value="Transcribed_RNA"/>
</dbReference>
<proteinExistence type="predicted"/>